<protein>
    <submittedName>
        <fullName evidence="1">Uncharacterized protein</fullName>
    </submittedName>
</protein>
<proteinExistence type="predicted"/>
<organism evidence="1">
    <name type="scientific">Rhizophora mucronata</name>
    <name type="common">Asiatic mangrove</name>
    <dbReference type="NCBI Taxonomy" id="61149"/>
    <lineage>
        <taxon>Eukaryota</taxon>
        <taxon>Viridiplantae</taxon>
        <taxon>Streptophyta</taxon>
        <taxon>Embryophyta</taxon>
        <taxon>Tracheophyta</taxon>
        <taxon>Spermatophyta</taxon>
        <taxon>Magnoliopsida</taxon>
        <taxon>eudicotyledons</taxon>
        <taxon>Gunneridae</taxon>
        <taxon>Pentapetalae</taxon>
        <taxon>rosids</taxon>
        <taxon>fabids</taxon>
        <taxon>Malpighiales</taxon>
        <taxon>Rhizophoraceae</taxon>
        <taxon>Rhizophora</taxon>
    </lineage>
</organism>
<dbReference type="EMBL" id="GGEC01038692">
    <property type="protein sequence ID" value="MBX19176.1"/>
    <property type="molecule type" value="Transcribed_RNA"/>
</dbReference>
<dbReference type="AlphaFoldDB" id="A0A2P2LMG4"/>
<name>A0A2P2LMG4_RHIMU</name>
<sequence length="52" mass="5624">MSGHLAPPQNSSISSCTHKGKYRGKIIMPSSKCQLPLRLSLSIYVVINPKGV</sequence>
<accession>A0A2P2LMG4</accession>
<evidence type="ECO:0000313" key="1">
    <source>
        <dbReference type="EMBL" id="MBX19176.1"/>
    </source>
</evidence>
<reference evidence="1" key="1">
    <citation type="submission" date="2018-02" db="EMBL/GenBank/DDBJ databases">
        <title>Rhizophora mucronata_Transcriptome.</title>
        <authorList>
            <person name="Meera S.P."/>
            <person name="Sreeshan A."/>
            <person name="Augustine A."/>
        </authorList>
    </citation>
    <scope>NUCLEOTIDE SEQUENCE</scope>
    <source>
        <tissue evidence="1">Leaf</tissue>
    </source>
</reference>